<dbReference type="PROSITE" id="PS50928">
    <property type="entry name" value="ABC_TM1"/>
    <property type="match status" value="1"/>
</dbReference>
<evidence type="ECO:0000256" key="3">
    <source>
        <dbReference type="ARBA" id="ARBA00022475"/>
    </source>
</evidence>
<dbReference type="InterPro" id="IPR035906">
    <property type="entry name" value="MetI-like_sf"/>
</dbReference>
<evidence type="ECO:0000256" key="4">
    <source>
        <dbReference type="ARBA" id="ARBA00022692"/>
    </source>
</evidence>
<accession>A0A848BSI3</accession>
<evidence type="ECO:0000313" key="9">
    <source>
        <dbReference type="EMBL" id="MFG6272696.1"/>
    </source>
</evidence>
<dbReference type="PANTHER" id="PTHR43163">
    <property type="entry name" value="DIPEPTIDE TRANSPORT SYSTEM PERMEASE PROTEIN DPPB-RELATED"/>
    <property type="match status" value="1"/>
</dbReference>
<sequence>MKRYIWKRLLHLILILIGITFMSFALMHTVSTDTVDILYDQNGGANEAAAAARRASLGLDQDFFTQYASWVVNILHGDMGNSFVSGMPVFTMIMDKLPATIELMAMALGLTLLISLPLGILAAIRKGSIWDQLVRLLSFTGNSLPDFFIAIILLYIFAVKWHVFSFLGTSSSMLPILPALTLAIAMTAKYTRQIRAVFLDELSKEYVQAALSRGLSYQFVITRYVLRSVLAPLLALLAVSAGSLLGGAAIIESIFLWDGIGKLAVDAIMMRDYPIIQAYVIWMSLIYVGVNLLSDIVCRFLDPRIAAREKED</sequence>
<dbReference type="GO" id="GO:0055085">
    <property type="term" value="P:transmembrane transport"/>
    <property type="evidence" value="ECO:0007669"/>
    <property type="project" value="InterPro"/>
</dbReference>
<feature type="transmembrane region" description="Helical" evidence="7">
    <location>
        <begin position="12"/>
        <end position="30"/>
    </location>
</feature>
<comment type="similarity">
    <text evidence="7">Belongs to the binding-protein-dependent transport system permease family.</text>
</comment>
<evidence type="ECO:0000313" key="12">
    <source>
        <dbReference type="Proteomes" id="UP001605989"/>
    </source>
</evidence>
<dbReference type="Proteomes" id="UP000591071">
    <property type="component" value="Unassembled WGS sequence"/>
</dbReference>
<feature type="domain" description="ABC transmembrane type-1" evidence="8">
    <location>
        <begin position="97"/>
        <end position="294"/>
    </location>
</feature>
<evidence type="ECO:0000256" key="5">
    <source>
        <dbReference type="ARBA" id="ARBA00022989"/>
    </source>
</evidence>
<dbReference type="Proteomes" id="UP001605989">
    <property type="component" value="Unassembled WGS sequence"/>
</dbReference>
<evidence type="ECO:0000256" key="1">
    <source>
        <dbReference type="ARBA" id="ARBA00004651"/>
    </source>
</evidence>
<proteinExistence type="inferred from homology"/>
<dbReference type="PANTHER" id="PTHR43163:SF6">
    <property type="entry name" value="DIPEPTIDE TRANSPORT SYSTEM PERMEASE PROTEIN DPPB-RELATED"/>
    <property type="match status" value="1"/>
</dbReference>
<keyword evidence="3" id="KW-1003">Cell membrane</keyword>
<evidence type="ECO:0000313" key="10">
    <source>
        <dbReference type="EMBL" id="NME27124.1"/>
    </source>
</evidence>
<keyword evidence="6 7" id="KW-0472">Membrane</keyword>
<dbReference type="CDD" id="cd06261">
    <property type="entry name" value="TM_PBP2"/>
    <property type="match status" value="1"/>
</dbReference>
<comment type="subcellular location">
    <subcellularLocation>
        <location evidence="1 7">Cell membrane</location>
        <topology evidence="1 7">Multi-pass membrane protein</topology>
    </subcellularLocation>
</comment>
<evidence type="ECO:0000256" key="7">
    <source>
        <dbReference type="RuleBase" id="RU363032"/>
    </source>
</evidence>
<organism evidence="10 11">
    <name type="scientific">Megasphaera hexanoica</name>
    <dbReference type="NCBI Taxonomy" id="1675036"/>
    <lineage>
        <taxon>Bacteria</taxon>
        <taxon>Bacillati</taxon>
        <taxon>Bacillota</taxon>
        <taxon>Negativicutes</taxon>
        <taxon>Veillonellales</taxon>
        <taxon>Veillonellaceae</taxon>
        <taxon>Megasphaera</taxon>
    </lineage>
</organism>
<feature type="transmembrane region" description="Helical" evidence="7">
    <location>
        <begin position="163"/>
        <end position="185"/>
    </location>
</feature>
<gene>
    <name evidence="9" type="ORF">ACGTZG_05780</name>
    <name evidence="10" type="ORF">HF872_00580</name>
</gene>
<keyword evidence="2 7" id="KW-0813">Transport</keyword>
<evidence type="ECO:0000259" key="8">
    <source>
        <dbReference type="PROSITE" id="PS50928"/>
    </source>
</evidence>
<dbReference type="InterPro" id="IPR000515">
    <property type="entry name" value="MetI-like"/>
</dbReference>
<dbReference type="GO" id="GO:0005886">
    <property type="term" value="C:plasma membrane"/>
    <property type="evidence" value="ECO:0007669"/>
    <property type="project" value="UniProtKB-SubCell"/>
</dbReference>
<keyword evidence="4 7" id="KW-0812">Transmembrane</keyword>
<name>A0A848BSI3_9FIRM</name>
<evidence type="ECO:0000313" key="11">
    <source>
        <dbReference type="Proteomes" id="UP000591071"/>
    </source>
</evidence>
<dbReference type="AlphaFoldDB" id="A0A848BSI3"/>
<protein>
    <submittedName>
        <fullName evidence="10">ABC transporter permease</fullName>
    </submittedName>
</protein>
<dbReference type="EMBL" id="JBIEKR010000004">
    <property type="protein sequence ID" value="MFG6272696.1"/>
    <property type="molecule type" value="Genomic_DNA"/>
</dbReference>
<dbReference type="Pfam" id="PF19300">
    <property type="entry name" value="BPD_transp_1_N"/>
    <property type="match status" value="1"/>
</dbReference>
<comment type="caution">
    <text evidence="10">The sequence shown here is derived from an EMBL/GenBank/DDBJ whole genome shotgun (WGS) entry which is preliminary data.</text>
</comment>
<reference evidence="10 11" key="1">
    <citation type="submission" date="2020-04" db="EMBL/GenBank/DDBJ databases">
        <authorList>
            <person name="Hitch T.C.A."/>
            <person name="Wylensek D."/>
            <person name="Clavel T."/>
        </authorList>
    </citation>
    <scope>NUCLEOTIDE SEQUENCE [LARGE SCALE GENOMIC DNA]</scope>
    <source>
        <strain evidence="10 11">Oil-RF-744-FAT-WT-6-1</strain>
    </source>
</reference>
<dbReference type="Gene3D" id="1.10.3720.10">
    <property type="entry name" value="MetI-like"/>
    <property type="match status" value="1"/>
</dbReference>
<keyword evidence="5 7" id="KW-1133">Transmembrane helix</keyword>
<dbReference type="KEGG" id="mhw:ACT01_03380"/>
<dbReference type="SUPFAM" id="SSF161098">
    <property type="entry name" value="MetI-like"/>
    <property type="match status" value="1"/>
</dbReference>
<feature type="transmembrane region" description="Helical" evidence="7">
    <location>
        <begin position="233"/>
        <end position="256"/>
    </location>
</feature>
<feature type="transmembrane region" description="Helical" evidence="7">
    <location>
        <begin position="103"/>
        <end position="124"/>
    </location>
</feature>
<evidence type="ECO:0000256" key="2">
    <source>
        <dbReference type="ARBA" id="ARBA00022448"/>
    </source>
</evidence>
<feature type="transmembrane region" description="Helical" evidence="7">
    <location>
        <begin position="136"/>
        <end position="157"/>
    </location>
</feature>
<dbReference type="Pfam" id="PF00528">
    <property type="entry name" value="BPD_transp_1"/>
    <property type="match status" value="1"/>
</dbReference>
<keyword evidence="12" id="KW-1185">Reference proteome</keyword>
<evidence type="ECO:0000256" key="6">
    <source>
        <dbReference type="ARBA" id="ARBA00023136"/>
    </source>
</evidence>
<feature type="transmembrane region" description="Helical" evidence="7">
    <location>
        <begin position="276"/>
        <end position="301"/>
    </location>
</feature>
<dbReference type="EMBL" id="JABAFG010000001">
    <property type="protein sequence ID" value="NME27124.1"/>
    <property type="molecule type" value="Genomic_DNA"/>
</dbReference>
<dbReference type="InterPro" id="IPR045621">
    <property type="entry name" value="BPD_transp_1_N"/>
</dbReference>
<dbReference type="OrthoDB" id="9773221at2"/>
<dbReference type="RefSeq" id="WP_059077084.1">
    <property type="nucleotide sequence ID" value="NZ_CP011940.1"/>
</dbReference>
<reference evidence="9 12" key="2">
    <citation type="submission" date="2024-10" db="EMBL/GenBank/DDBJ databases">
        <authorList>
            <person name="Sang B.-I."/>
            <person name="Prabhaharan D."/>
        </authorList>
    </citation>
    <scope>NUCLEOTIDE SEQUENCE [LARGE SCALE GENOMIC DNA]</scope>
    <source>
        <strain evidence="9 12">MH</strain>
    </source>
</reference>